<dbReference type="SMART" id="SM00409">
    <property type="entry name" value="IG"/>
    <property type="match status" value="1"/>
</dbReference>
<dbReference type="PROSITE" id="PS00018">
    <property type="entry name" value="EF_HAND_1"/>
    <property type="match status" value="1"/>
</dbReference>
<reference evidence="7 8" key="1">
    <citation type="submission" date="2017-06" db="EMBL/GenBank/DDBJ databases">
        <title>A platform for efficient transgenesis in Macrostomum lignano, a flatworm model organism for stem cell research.</title>
        <authorList>
            <person name="Berezikov E."/>
        </authorList>
    </citation>
    <scope>NUCLEOTIDE SEQUENCE [LARGE SCALE GENOMIC DNA]</scope>
    <source>
        <strain evidence="7">DV1</strain>
        <tissue evidence="7">Whole organism</tissue>
    </source>
</reference>
<protein>
    <recommendedName>
        <fullName evidence="9">Follistatin-related protein 5</fullName>
    </recommendedName>
</protein>
<sequence>MTCDSKSGPLPLLILIITIIVSAQCETGNPCDNAVCKPGRVCRQNDVENSTSCVCAPVGFCRRRHRRPKAVCGSDGRRYPSHCELHRTACVTGRKLRPLPATACLAYDARLKTPTAEMETSTELTDQNNCNSHQVSVLLKQLRFDLMKRQCQDAGKTLEGCLDYSARSKDAELIMDRIFARLDTNSNGRVTKFELAKKFAKPDPCFNLVVNQLLGKAEDGANREMLGNALDLPETTAAGSRQNLSTSATGGWLTLTCPLGLLGPFESITWTRRSIEIQSISNRSQDEGQVSITGMARQMDSGVYKCCSSLWPRLCASVALAAVVPPYIRVQPSMLVRREGDSAQLHCKIVGGSQEDRGLRWLFKNSPIKLDGEVSIKLTETGSVLSIRKLGHRHTGMYTCRAENAAGVTEFAATIYVRSPTETDYSSYPLSLPAGAASAVVFHAGGISTIEAADCAVRSAVSADFDDVTLCENLVSCAWGRAPVLAGSHVMFAAQPSLGRLLALQTSRWLTFEPVQLNCPPSLMAYRQQTDQLWVACGTGGIFVVDSASAFSTNVDVGLSRRRTARRWRFNDVDSVKAEKFRRVLRLPDSRSTVLVALIDDVNDVEVVVIDVGDYRQQLEVDGGSMVLARVGLPRTVSVDTADLLVQGGTLLLHKSTVNKSSATLGQSEPTIIAIDLRTGARVERHLFPQVYARPNDEEGIAAVAPTGRIFVSNDQRHVMHISGSNVYVYEVFPTGELSLTLHDVAGVAIRSAQFQATPDGGLKILARTERDGAVLVVDLKAHVFQLVFDEKLDNKPSVSAPEFGNLALVHSHDSAVFFNTTSLAVTECSESLFVGLQSVHWLEN</sequence>
<feature type="chain" id="PRO_5012017857" description="Follistatin-related protein 5" evidence="4">
    <location>
        <begin position="26"/>
        <end position="845"/>
    </location>
</feature>
<keyword evidence="3" id="KW-0325">Glycoprotein</keyword>
<evidence type="ECO:0000259" key="6">
    <source>
        <dbReference type="PROSITE" id="PS50835"/>
    </source>
</evidence>
<dbReference type="SUPFAM" id="SSF48726">
    <property type="entry name" value="Immunoglobulin"/>
    <property type="match status" value="1"/>
</dbReference>
<feature type="signal peptide" evidence="4">
    <location>
        <begin position="1"/>
        <end position="25"/>
    </location>
</feature>
<feature type="domain" description="Ig-like" evidence="6">
    <location>
        <begin position="326"/>
        <end position="416"/>
    </location>
</feature>
<dbReference type="InterPro" id="IPR013783">
    <property type="entry name" value="Ig-like_fold"/>
</dbReference>
<dbReference type="SUPFAM" id="SSF50998">
    <property type="entry name" value="Quinoprotein alcohol dehydrogenase-like"/>
    <property type="match status" value="1"/>
</dbReference>
<dbReference type="Pfam" id="PF13927">
    <property type="entry name" value="Ig_3"/>
    <property type="match status" value="1"/>
</dbReference>
<dbReference type="InterPro" id="IPR002048">
    <property type="entry name" value="EF_hand_dom"/>
</dbReference>
<dbReference type="PANTHER" id="PTHR13866:SF14">
    <property type="entry name" value="BM-40"/>
    <property type="match status" value="1"/>
</dbReference>
<dbReference type="InterPro" id="IPR011047">
    <property type="entry name" value="Quinoprotein_ADH-like_sf"/>
</dbReference>
<dbReference type="Proteomes" id="UP000215902">
    <property type="component" value="Unassembled WGS sequence"/>
</dbReference>
<dbReference type="GO" id="GO:0005509">
    <property type="term" value="F:calcium ion binding"/>
    <property type="evidence" value="ECO:0007669"/>
    <property type="project" value="InterPro"/>
</dbReference>
<keyword evidence="1 4" id="KW-0732">Signal</keyword>
<dbReference type="SMART" id="SM00408">
    <property type="entry name" value="IGc2"/>
    <property type="match status" value="2"/>
</dbReference>
<evidence type="ECO:0000256" key="2">
    <source>
        <dbReference type="ARBA" id="ARBA00023157"/>
    </source>
</evidence>
<dbReference type="EMBL" id="NIVC01000224">
    <property type="protein sequence ID" value="PAA87616.1"/>
    <property type="molecule type" value="Genomic_DNA"/>
</dbReference>
<dbReference type="InterPro" id="IPR003598">
    <property type="entry name" value="Ig_sub2"/>
</dbReference>
<dbReference type="InterPro" id="IPR003599">
    <property type="entry name" value="Ig_sub"/>
</dbReference>
<dbReference type="PROSITE" id="PS50835">
    <property type="entry name" value="IG_LIKE"/>
    <property type="match status" value="2"/>
</dbReference>
<organism evidence="7 8">
    <name type="scientific">Macrostomum lignano</name>
    <dbReference type="NCBI Taxonomy" id="282301"/>
    <lineage>
        <taxon>Eukaryota</taxon>
        <taxon>Metazoa</taxon>
        <taxon>Spiralia</taxon>
        <taxon>Lophotrochozoa</taxon>
        <taxon>Platyhelminthes</taxon>
        <taxon>Rhabditophora</taxon>
        <taxon>Macrostomorpha</taxon>
        <taxon>Macrostomida</taxon>
        <taxon>Macrostomidae</taxon>
        <taxon>Macrostomum</taxon>
    </lineage>
</organism>
<keyword evidence="8" id="KW-1185">Reference proteome</keyword>
<dbReference type="SUPFAM" id="SSF100895">
    <property type="entry name" value="Kazal-type serine protease inhibitors"/>
    <property type="match status" value="1"/>
</dbReference>
<dbReference type="GO" id="GO:0005615">
    <property type="term" value="C:extracellular space"/>
    <property type="evidence" value="ECO:0007669"/>
    <property type="project" value="TreeGrafter"/>
</dbReference>
<evidence type="ECO:0008006" key="9">
    <source>
        <dbReference type="Google" id="ProtNLM"/>
    </source>
</evidence>
<dbReference type="PANTHER" id="PTHR13866">
    <property type="entry name" value="SPARC OSTEONECTIN"/>
    <property type="match status" value="1"/>
</dbReference>
<dbReference type="AlphaFoldDB" id="A0A267GNL3"/>
<dbReference type="GO" id="GO:0005518">
    <property type="term" value="F:collagen binding"/>
    <property type="evidence" value="ECO:0007669"/>
    <property type="project" value="TreeGrafter"/>
</dbReference>
<dbReference type="Gene3D" id="2.60.40.10">
    <property type="entry name" value="Immunoglobulins"/>
    <property type="match status" value="2"/>
</dbReference>
<dbReference type="STRING" id="282301.A0A267GNL3"/>
<feature type="domain" description="EF-hand" evidence="5">
    <location>
        <begin position="170"/>
        <end position="205"/>
    </location>
</feature>
<dbReference type="InterPro" id="IPR007110">
    <property type="entry name" value="Ig-like_dom"/>
</dbReference>
<comment type="caution">
    <text evidence="7">The sequence shown here is derived from an EMBL/GenBank/DDBJ whole genome shotgun (WGS) entry which is preliminary data.</text>
</comment>
<gene>
    <name evidence="7" type="ORF">BOX15_Mlig010054g2</name>
</gene>
<dbReference type="OrthoDB" id="6085115at2759"/>
<dbReference type="Gene3D" id="3.30.60.30">
    <property type="match status" value="1"/>
</dbReference>
<evidence type="ECO:0000313" key="8">
    <source>
        <dbReference type="Proteomes" id="UP000215902"/>
    </source>
</evidence>
<dbReference type="InterPro" id="IPR036058">
    <property type="entry name" value="Kazal_dom_sf"/>
</dbReference>
<feature type="domain" description="Ig-like" evidence="6">
    <location>
        <begin position="233"/>
        <end position="306"/>
    </location>
</feature>
<keyword evidence="2" id="KW-1015">Disulfide bond</keyword>
<evidence type="ECO:0000256" key="1">
    <source>
        <dbReference type="ARBA" id="ARBA00022729"/>
    </source>
</evidence>
<dbReference type="PROSITE" id="PS50222">
    <property type="entry name" value="EF_HAND_2"/>
    <property type="match status" value="1"/>
</dbReference>
<accession>A0A267GNL3</accession>
<evidence type="ECO:0000256" key="4">
    <source>
        <dbReference type="SAM" id="SignalP"/>
    </source>
</evidence>
<dbReference type="InterPro" id="IPR002350">
    <property type="entry name" value="Kazal_dom"/>
</dbReference>
<evidence type="ECO:0000256" key="3">
    <source>
        <dbReference type="ARBA" id="ARBA00023180"/>
    </source>
</evidence>
<dbReference type="Pfam" id="PF07648">
    <property type="entry name" value="Kazal_2"/>
    <property type="match status" value="1"/>
</dbReference>
<evidence type="ECO:0000259" key="5">
    <source>
        <dbReference type="PROSITE" id="PS50222"/>
    </source>
</evidence>
<name>A0A267GNL3_9PLAT</name>
<dbReference type="InterPro" id="IPR036179">
    <property type="entry name" value="Ig-like_dom_sf"/>
</dbReference>
<dbReference type="GO" id="GO:0050840">
    <property type="term" value="F:extracellular matrix binding"/>
    <property type="evidence" value="ECO:0007669"/>
    <property type="project" value="TreeGrafter"/>
</dbReference>
<evidence type="ECO:0000313" key="7">
    <source>
        <dbReference type="EMBL" id="PAA87616.1"/>
    </source>
</evidence>
<dbReference type="InterPro" id="IPR018247">
    <property type="entry name" value="EF_Hand_1_Ca_BS"/>
</dbReference>
<dbReference type="SMART" id="SM00280">
    <property type="entry name" value="KAZAL"/>
    <property type="match status" value="1"/>
</dbReference>
<proteinExistence type="predicted"/>